<evidence type="ECO:0000313" key="4">
    <source>
        <dbReference type="Proteomes" id="UP000199280"/>
    </source>
</evidence>
<gene>
    <name evidence="2" type="ORF">SAMN05216375_101231</name>
    <name evidence="1" type="ORF">TR210_37</name>
</gene>
<dbReference type="InterPro" id="IPR057955">
    <property type="entry name" value="SF0329-like"/>
</dbReference>
<dbReference type="Proteomes" id="UP000076878">
    <property type="component" value="Unassembled WGS sequence"/>
</dbReference>
<protein>
    <submittedName>
        <fullName evidence="1">Uncharacterized protein</fullName>
    </submittedName>
</protein>
<dbReference type="STRING" id="640938.TR210_37"/>
<dbReference type="AlphaFoldDB" id="A0A143Y5B8"/>
<organism evidence="1 3">
    <name type="scientific">Trichococcus ilyis</name>
    <dbReference type="NCBI Taxonomy" id="640938"/>
    <lineage>
        <taxon>Bacteria</taxon>
        <taxon>Bacillati</taxon>
        <taxon>Bacillota</taxon>
        <taxon>Bacilli</taxon>
        <taxon>Lactobacillales</taxon>
        <taxon>Carnobacteriaceae</taxon>
        <taxon>Trichococcus</taxon>
    </lineage>
</organism>
<dbReference type="Pfam" id="PF25753">
    <property type="entry name" value="SF0329"/>
    <property type="match status" value="1"/>
</dbReference>
<sequence>MIWSKMKLQLENFLAPALTGRVEYLSTSYRYSPDKNGKCCIAVDKKKIFNMKDGTTGMKWYQSEQDIKNDPAVVIPLSDAEIEHISRETGGKVPEKRLAVIARDRKLLAYAKGTMAAQTALSKSDFYKTAEVYLNQPIETSLASTDILLNCLALMDKRVGKKRILDMEQAIKMKHSIVQYFYGLRRNLL</sequence>
<name>A0A143Y5B8_9LACT</name>
<evidence type="ECO:0000313" key="1">
    <source>
        <dbReference type="EMBL" id="CZQ80221.1"/>
    </source>
</evidence>
<dbReference type="Proteomes" id="UP000199280">
    <property type="component" value="Unassembled WGS sequence"/>
</dbReference>
<accession>A0A143Y5B8</accession>
<reference evidence="2 4" key="2">
    <citation type="submission" date="2016-10" db="EMBL/GenBank/DDBJ databases">
        <authorList>
            <person name="Varghese N."/>
            <person name="Submissions S."/>
        </authorList>
    </citation>
    <scope>NUCLEOTIDE SEQUENCE [LARGE SCALE GENOMIC DNA]</scope>
    <source>
        <strain evidence="2 4">DSM 22150</strain>
    </source>
</reference>
<dbReference type="EMBL" id="FJNB01000001">
    <property type="protein sequence ID" value="CZQ80221.1"/>
    <property type="molecule type" value="Genomic_DNA"/>
</dbReference>
<reference evidence="1 3" key="1">
    <citation type="submission" date="2016-02" db="EMBL/GenBank/DDBJ databases">
        <authorList>
            <person name="Wen L."/>
            <person name="He K."/>
            <person name="Yang H."/>
        </authorList>
    </citation>
    <scope>NUCLEOTIDE SEQUENCE [LARGE SCALE GENOMIC DNA]</scope>
    <source>
        <strain evidence="1">Trichococcus_R210</strain>
    </source>
</reference>
<dbReference type="RefSeq" id="WP_068620357.1">
    <property type="nucleotide sequence ID" value="NZ_FJNB01000001.1"/>
</dbReference>
<dbReference type="OrthoDB" id="9815878at2"/>
<evidence type="ECO:0000313" key="2">
    <source>
        <dbReference type="EMBL" id="SEI56950.1"/>
    </source>
</evidence>
<evidence type="ECO:0000313" key="3">
    <source>
        <dbReference type="Proteomes" id="UP000076878"/>
    </source>
</evidence>
<keyword evidence="4" id="KW-1185">Reference proteome</keyword>
<dbReference type="EMBL" id="FNYT01000001">
    <property type="protein sequence ID" value="SEI56950.1"/>
    <property type="molecule type" value="Genomic_DNA"/>
</dbReference>
<proteinExistence type="predicted"/>